<dbReference type="GO" id="GO:0007339">
    <property type="term" value="P:binding of sperm to zona pellucida"/>
    <property type="evidence" value="ECO:0007669"/>
    <property type="project" value="Ensembl"/>
</dbReference>
<dbReference type="InterPro" id="IPR027409">
    <property type="entry name" value="GroEL-like_apical_dom_sf"/>
</dbReference>
<dbReference type="ExpressionAtlas" id="F6TK05">
    <property type="expression patterns" value="baseline"/>
</dbReference>
<organism evidence="13 14">
    <name type="scientific">Equus caballus</name>
    <name type="common">Horse</name>
    <dbReference type="NCBI Taxonomy" id="9796"/>
    <lineage>
        <taxon>Eukaryota</taxon>
        <taxon>Metazoa</taxon>
        <taxon>Chordata</taxon>
        <taxon>Craniata</taxon>
        <taxon>Vertebrata</taxon>
        <taxon>Euteleostomi</taxon>
        <taxon>Mammalia</taxon>
        <taxon>Eutheria</taxon>
        <taxon>Laurasiatheria</taxon>
        <taxon>Perissodactyla</taxon>
        <taxon>Equidae</taxon>
        <taxon>Equus</taxon>
    </lineage>
</organism>
<feature type="region of interest" description="Disordered" evidence="12">
    <location>
        <begin position="77"/>
        <end position="147"/>
    </location>
</feature>
<evidence type="ECO:0000256" key="2">
    <source>
        <dbReference type="ARBA" id="ARBA00008020"/>
    </source>
</evidence>
<proteinExistence type="evidence at protein level"/>
<dbReference type="HOGENOM" id="CLU_008891_6_2_1"/>
<dbReference type="GO" id="GO:0006457">
    <property type="term" value="P:protein folding"/>
    <property type="evidence" value="ECO:0000318"/>
    <property type="project" value="GO_Central"/>
</dbReference>
<dbReference type="NCBIfam" id="TIGR02341">
    <property type="entry name" value="chap_CCT_beta"/>
    <property type="match status" value="1"/>
</dbReference>
<dbReference type="FunFam" id="3.50.7.10:FF:000002">
    <property type="entry name" value="T-complex protein 1 subunit beta"/>
    <property type="match status" value="1"/>
</dbReference>
<dbReference type="Gene3D" id="3.30.260.10">
    <property type="entry name" value="TCP-1-like chaperonin intermediate domain"/>
    <property type="match status" value="1"/>
</dbReference>
<dbReference type="InterPro" id="IPR027413">
    <property type="entry name" value="GROEL-like_equatorial_sf"/>
</dbReference>
<evidence type="ECO:0000313" key="15">
    <source>
        <dbReference type="VGNC" id="VGNC:16235"/>
    </source>
</evidence>
<dbReference type="Bgee" id="ENSECAG00000020755">
    <property type="expression patterns" value="Expressed in inner cell mass and 23 other cell types or tissues"/>
</dbReference>
<keyword evidence="16" id="KW-1267">Proteomics identification</keyword>
<comment type="subunit">
    <text evidence="10">Component of the chaperonin-containing T-complex (TRiC), a hexadecamer composed of two identical back-to-back stacked rings enclosing a protein folding chamber. Each ring is made up of eight different subunits: TCP1/CCT1, CCT2, CCT3, CCT4, CCT5, CCT6A/CCT6, CCT7, CCT8. Interacts with PACRG. Interacts with FLCN. Interacts with DLEC1. Interacts with SVEP1.</text>
</comment>
<evidence type="ECO:0007829" key="16">
    <source>
        <dbReference type="PeptideAtlas" id="F6TK05"/>
    </source>
</evidence>
<evidence type="ECO:0000256" key="4">
    <source>
        <dbReference type="ARBA" id="ARBA00022490"/>
    </source>
</evidence>
<dbReference type="PROSITE" id="PS00995">
    <property type="entry name" value="TCP1_3"/>
    <property type="match status" value="1"/>
</dbReference>
<dbReference type="GO" id="GO:0005874">
    <property type="term" value="C:microtubule"/>
    <property type="evidence" value="ECO:0007669"/>
    <property type="project" value="Ensembl"/>
</dbReference>
<dbReference type="GO" id="GO:0050821">
    <property type="term" value="P:protein stabilization"/>
    <property type="evidence" value="ECO:0007669"/>
    <property type="project" value="Ensembl"/>
</dbReference>
<keyword evidence="14" id="KW-1185">Reference proteome</keyword>
<dbReference type="GO" id="GO:0051131">
    <property type="term" value="P:chaperone-mediated protein complex assembly"/>
    <property type="evidence" value="ECO:0007669"/>
    <property type="project" value="Ensembl"/>
</dbReference>
<dbReference type="SUPFAM" id="SSF48592">
    <property type="entry name" value="GroEL equatorial domain-like"/>
    <property type="match status" value="1"/>
</dbReference>
<dbReference type="AlphaFoldDB" id="F6TK05"/>
<dbReference type="VGNC" id="VGNC:16235">
    <property type="gene designation" value="CCT2"/>
</dbReference>
<evidence type="ECO:0000256" key="1">
    <source>
        <dbReference type="ARBA" id="ARBA00004496"/>
    </source>
</evidence>
<dbReference type="GO" id="GO:0032212">
    <property type="term" value="P:positive regulation of telomere maintenance via telomerase"/>
    <property type="evidence" value="ECO:0007669"/>
    <property type="project" value="Ensembl"/>
</dbReference>
<evidence type="ECO:0000256" key="8">
    <source>
        <dbReference type="ARBA" id="ARBA00033237"/>
    </source>
</evidence>
<dbReference type="FunFam" id="1.10.560.10:FF:000017">
    <property type="entry name" value="T-complex protein 1 subunit eta"/>
    <property type="match status" value="1"/>
</dbReference>
<dbReference type="InterPro" id="IPR027410">
    <property type="entry name" value="TCP-1-like_intermed_sf"/>
</dbReference>
<feature type="compositionally biased region" description="Low complexity" evidence="12">
    <location>
        <begin position="29"/>
        <end position="43"/>
    </location>
</feature>
<keyword evidence="4" id="KW-0963">Cytoplasm</keyword>
<evidence type="ECO:0000256" key="3">
    <source>
        <dbReference type="ARBA" id="ARBA00018961"/>
    </source>
</evidence>
<dbReference type="Pfam" id="PF00118">
    <property type="entry name" value="Cpn60_TCP1"/>
    <property type="match status" value="1"/>
</dbReference>
<comment type="function">
    <text evidence="9">Component of the chaperonin-containing T-complex (TRiC), a molecular chaperone complex that assists the folding of actin, tubulin and other proteins upon ATP hydrolysis. The TRiC complex mediates the folding of WRAP53/TCAB1, thereby regulating telomere maintenance. As part of the TRiC complex may play a role in the assembly of BBSome, a complex involved in ciliogenesis regulating transports vesicles to the cilia.</text>
</comment>
<dbReference type="InterPro" id="IPR002423">
    <property type="entry name" value="Cpn60/GroEL/TCP-1"/>
</dbReference>
<reference evidence="13" key="2">
    <citation type="submission" date="2025-08" db="UniProtKB">
        <authorList>
            <consortium name="Ensembl"/>
        </authorList>
    </citation>
    <scope>IDENTIFICATION</scope>
    <source>
        <strain evidence="13">Thoroughbred</strain>
    </source>
</reference>
<dbReference type="Ensembl" id="ENSECAT00000022053.4">
    <property type="protein sequence ID" value="ENSECAP00000018207.3"/>
    <property type="gene ID" value="ENSECAG00000020755.4"/>
</dbReference>
<dbReference type="GO" id="GO:0044297">
    <property type="term" value="C:cell body"/>
    <property type="evidence" value="ECO:0007669"/>
    <property type="project" value="Ensembl"/>
</dbReference>
<dbReference type="SUPFAM" id="SSF54849">
    <property type="entry name" value="GroEL-intermediate domain like"/>
    <property type="match status" value="1"/>
</dbReference>
<dbReference type="PRINTS" id="PR00304">
    <property type="entry name" value="TCOMPLEXTCP1"/>
</dbReference>
<dbReference type="CDD" id="cd03336">
    <property type="entry name" value="TCP1_beta"/>
    <property type="match status" value="1"/>
</dbReference>
<keyword evidence="6 11" id="KW-0067">ATP-binding</keyword>
<keyword evidence="7 11" id="KW-0143">Chaperone</keyword>
<evidence type="ECO:0000256" key="7">
    <source>
        <dbReference type="ARBA" id="ARBA00023186"/>
    </source>
</evidence>
<dbReference type="GO" id="GO:0002199">
    <property type="term" value="C:zona pellucida receptor complex"/>
    <property type="evidence" value="ECO:0007669"/>
    <property type="project" value="Ensembl"/>
</dbReference>
<evidence type="ECO:0000256" key="6">
    <source>
        <dbReference type="ARBA" id="ARBA00022840"/>
    </source>
</evidence>
<dbReference type="FunFam" id="3.30.260.10:FF:000046">
    <property type="entry name" value="Chaperonin containing TCP1 subunit 2"/>
    <property type="match status" value="1"/>
</dbReference>
<comment type="subcellular location">
    <subcellularLocation>
        <location evidence="1">Cytoplasm</location>
    </subcellularLocation>
</comment>
<dbReference type="GO" id="GO:0090666">
    <property type="term" value="P:scaRNA localization to Cajal body"/>
    <property type="evidence" value="ECO:0007669"/>
    <property type="project" value="Ensembl"/>
</dbReference>
<evidence type="ECO:0000256" key="10">
    <source>
        <dbReference type="ARBA" id="ARBA00093565"/>
    </source>
</evidence>
<dbReference type="GO" id="GO:1904874">
    <property type="term" value="P:positive regulation of telomerase RNA localization to Cajal body"/>
    <property type="evidence" value="ECO:0007669"/>
    <property type="project" value="Ensembl"/>
</dbReference>
<evidence type="ECO:0000256" key="12">
    <source>
        <dbReference type="SAM" id="MobiDB-lite"/>
    </source>
</evidence>
<reference evidence="13" key="3">
    <citation type="submission" date="2025-09" db="UniProtKB">
        <authorList>
            <consortium name="Ensembl"/>
        </authorList>
    </citation>
    <scope>IDENTIFICATION</scope>
    <source>
        <strain evidence="13">Thoroughbred</strain>
    </source>
</reference>
<dbReference type="InterPro" id="IPR017998">
    <property type="entry name" value="Chaperone_TCP-1"/>
</dbReference>
<sequence length="587" mass="63351">MKRASRDAVAAATARRGDAFVPRRHHSRAAAPRSVSPSLPAAAGDPAPGVTCPLGPAPAAERVASLPASLPLDQARVVRDQRVRRAPRNHGVPVPRPGEHLQGRRRRGEGGDRAPVVLHRRHRHRGPGQEHAGAQGHDMSRVQDDEVGDGTTSVTVLAAELLREAESLIAKKIHPQTVIAGWREATKAARQALLDSAVDHGSDEVKFRQDLMNIAGTTLSSKLLTHHRDHFTQLAVQAVLRLKGSGNLEAIHIIKKLGGSLADSYLDEGFLLDKKIGVNQPKRIENAKILIANTGMDTDKIKIFGSRVRVDSTAKVAEIEHAEKEKMKEKVERILKHGINCFINRQLIYNYPEQLFGGAGVMAIEHADFAGVERLALVTGGEIASTFDHPELVKLGSCKLIEEVMIGEDKLIHFSGVALGEACTIVLRGATQQILDEAERSLHDALCVLAQTVKDPRTVYGGGCSEMLMAHAVTELASRTPGKEAVAMESYAKALRMLPTIIADNAGYDSADLVAQLRAAHSEGNTTAGLDMKEGTIGDMAELGITESFQVKRQVLLSAAEAAEVILRVDNIIKAAPRKRVPDHHPC</sequence>
<dbReference type="InterPro" id="IPR012716">
    <property type="entry name" value="Chap_CCT_beta"/>
</dbReference>
<dbReference type="GeneTree" id="ENSGT00550000074930"/>
<accession>F6TK05</accession>
<evidence type="ECO:0000313" key="14">
    <source>
        <dbReference type="Proteomes" id="UP000002281"/>
    </source>
</evidence>
<dbReference type="Proteomes" id="UP000002281">
    <property type="component" value="Chromosome 6"/>
</dbReference>
<evidence type="ECO:0000256" key="9">
    <source>
        <dbReference type="ARBA" id="ARBA00093360"/>
    </source>
</evidence>
<dbReference type="InterPro" id="IPR002194">
    <property type="entry name" value="Chaperonin_TCP-1_CS"/>
</dbReference>
<feature type="region of interest" description="Disordered" evidence="12">
    <location>
        <begin position="1"/>
        <end position="54"/>
    </location>
</feature>
<keyword evidence="5 11" id="KW-0547">Nucleotide-binding</keyword>
<dbReference type="GO" id="GO:0005832">
    <property type="term" value="C:chaperonin-containing T-complex"/>
    <property type="evidence" value="ECO:0000318"/>
    <property type="project" value="GO_Central"/>
</dbReference>
<name>F6TK05_HORSE</name>
<dbReference type="GO" id="GO:0051082">
    <property type="term" value="F:unfolded protein binding"/>
    <property type="evidence" value="ECO:0000318"/>
    <property type="project" value="GO_Central"/>
</dbReference>
<dbReference type="PANTHER" id="PTHR11353">
    <property type="entry name" value="CHAPERONIN"/>
    <property type="match status" value="1"/>
</dbReference>
<evidence type="ECO:0000256" key="11">
    <source>
        <dbReference type="RuleBase" id="RU004187"/>
    </source>
</evidence>
<dbReference type="GO" id="GO:0016887">
    <property type="term" value="F:ATP hydrolysis activity"/>
    <property type="evidence" value="ECO:0007669"/>
    <property type="project" value="InterPro"/>
</dbReference>
<dbReference type="Gene3D" id="3.50.7.10">
    <property type="entry name" value="GroEL"/>
    <property type="match status" value="1"/>
</dbReference>
<reference evidence="13 14" key="1">
    <citation type="journal article" date="2009" name="Science">
        <title>Genome sequence, comparative analysis, and population genetics of the domestic horse.</title>
        <authorList>
            <consortium name="Broad Institute Genome Sequencing Platform"/>
            <consortium name="Broad Institute Whole Genome Assembly Team"/>
            <person name="Wade C.M."/>
            <person name="Giulotto E."/>
            <person name="Sigurdsson S."/>
            <person name="Zoli M."/>
            <person name="Gnerre S."/>
            <person name="Imsland F."/>
            <person name="Lear T.L."/>
            <person name="Adelson D.L."/>
            <person name="Bailey E."/>
            <person name="Bellone R.R."/>
            <person name="Bloecker H."/>
            <person name="Distl O."/>
            <person name="Edgar R.C."/>
            <person name="Garber M."/>
            <person name="Leeb T."/>
            <person name="Mauceli E."/>
            <person name="MacLeod J.N."/>
            <person name="Penedo M.C.T."/>
            <person name="Raison J.M."/>
            <person name="Sharpe T."/>
            <person name="Vogel J."/>
            <person name="Andersson L."/>
            <person name="Antczak D.F."/>
            <person name="Biagi T."/>
            <person name="Binns M.M."/>
            <person name="Chowdhary B.P."/>
            <person name="Coleman S.J."/>
            <person name="Della Valle G."/>
            <person name="Fryc S."/>
            <person name="Guerin G."/>
            <person name="Hasegawa T."/>
            <person name="Hill E.W."/>
            <person name="Jurka J."/>
            <person name="Kiialainen A."/>
            <person name="Lindgren G."/>
            <person name="Liu J."/>
            <person name="Magnani E."/>
            <person name="Mickelson J.R."/>
            <person name="Murray J."/>
            <person name="Nergadze S.G."/>
            <person name="Onofrio R."/>
            <person name="Pedroni S."/>
            <person name="Piras M.F."/>
            <person name="Raudsepp T."/>
            <person name="Rocchi M."/>
            <person name="Roeed K.H."/>
            <person name="Ryder O.A."/>
            <person name="Searle S."/>
            <person name="Skow L."/>
            <person name="Swinburne J.E."/>
            <person name="Syvaenen A.C."/>
            <person name="Tozaki T."/>
            <person name="Valberg S.J."/>
            <person name="Vaudin M."/>
            <person name="White J.R."/>
            <person name="Zody M.C."/>
            <person name="Lander E.S."/>
            <person name="Lindblad-Toh K."/>
        </authorList>
    </citation>
    <scope>NUCLEOTIDE SEQUENCE [LARGE SCALE GENOMIC DNA]</scope>
    <source>
        <strain evidence="13 14">Thoroughbred</strain>
    </source>
</reference>
<protein>
    <recommendedName>
        <fullName evidence="3">T-complex protein 1 subunit beta</fullName>
    </recommendedName>
    <alternativeName>
        <fullName evidence="8">CCT-beta</fullName>
    </alternativeName>
</protein>
<comment type="similarity">
    <text evidence="2 11">Belongs to the TCP-1 chaperonin family.</text>
</comment>
<evidence type="ECO:0000313" key="13">
    <source>
        <dbReference type="Ensembl" id="ENSECAP00000018207.3"/>
    </source>
</evidence>
<dbReference type="GO" id="GO:0005524">
    <property type="term" value="F:ATP binding"/>
    <property type="evidence" value="ECO:0007669"/>
    <property type="project" value="UniProtKB-KW"/>
</dbReference>
<feature type="compositionally biased region" description="Basic and acidic residues" evidence="12">
    <location>
        <begin position="97"/>
        <end position="112"/>
    </location>
</feature>
<gene>
    <name evidence="13 15" type="primary">CCT2</name>
</gene>
<dbReference type="GO" id="GO:0031625">
    <property type="term" value="F:ubiquitin protein ligase binding"/>
    <property type="evidence" value="ECO:0007669"/>
    <property type="project" value="Ensembl"/>
</dbReference>
<evidence type="ECO:0000256" key="5">
    <source>
        <dbReference type="ARBA" id="ARBA00022741"/>
    </source>
</evidence>
<dbReference type="SUPFAM" id="SSF52029">
    <property type="entry name" value="GroEL apical domain-like"/>
    <property type="match status" value="1"/>
</dbReference>
<dbReference type="Gene3D" id="1.10.560.10">
    <property type="entry name" value="GroEL-like equatorial domain"/>
    <property type="match status" value="1"/>
</dbReference>
<dbReference type="GO" id="GO:0140662">
    <property type="term" value="F:ATP-dependent protein folding chaperone"/>
    <property type="evidence" value="ECO:0007669"/>
    <property type="project" value="InterPro"/>
</dbReference>